<accession>A0A0E2DDM9</accession>
<organism evidence="1 2">
    <name type="scientific">Leptospira interrogans str. UI 12758</name>
    <dbReference type="NCBI Taxonomy" id="1049938"/>
    <lineage>
        <taxon>Bacteria</taxon>
        <taxon>Pseudomonadati</taxon>
        <taxon>Spirochaetota</taxon>
        <taxon>Spirochaetia</taxon>
        <taxon>Leptospirales</taxon>
        <taxon>Leptospiraceae</taxon>
        <taxon>Leptospira</taxon>
    </lineage>
</organism>
<sequence>MPYEMCIHQNRLFVFSARNILTGEMGNKFNLFINDTNKLTFHENKMLVPRVIQDKTPGKEFEFQIFEMVLK</sequence>
<proteinExistence type="predicted"/>
<evidence type="ECO:0000313" key="2">
    <source>
        <dbReference type="Proteomes" id="UP000001340"/>
    </source>
</evidence>
<dbReference type="EMBL" id="AHNR02000063">
    <property type="protein sequence ID" value="EKR53763.1"/>
    <property type="molecule type" value="Genomic_DNA"/>
</dbReference>
<reference evidence="1 2" key="1">
    <citation type="submission" date="2012-10" db="EMBL/GenBank/DDBJ databases">
        <authorList>
            <person name="Harkins D.M."/>
            <person name="Durkin A.S."/>
            <person name="Brinkac L.M."/>
            <person name="Haft D.H."/>
            <person name="Selengut J.D."/>
            <person name="Sanka R."/>
            <person name="DePew J."/>
            <person name="Purushe J."/>
            <person name="Chanthongthip A."/>
            <person name="Lattana O."/>
            <person name="Phetsouvanh R."/>
            <person name="Newton P.N."/>
            <person name="Vinetz J.M."/>
            <person name="Sutton G.G."/>
            <person name="Nierman W.C."/>
            <person name="Fouts D.E."/>
        </authorList>
    </citation>
    <scope>NUCLEOTIDE SEQUENCE [LARGE SCALE GENOMIC DNA]</scope>
    <source>
        <strain evidence="1 2">UI 12758</strain>
    </source>
</reference>
<protein>
    <submittedName>
        <fullName evidence="1">Uncharacterized protein</fullName>
    </submittedName>
</protein>
<gene>
    <name evidence="1" type="ORF">LEP1GSC105_0392</name>
</gene>
<name>A0A0E2DDM9_LEPIR</name>
<evidence type="ECO:0000313" key="1">
    <source>
        <dbReference type="EMBL" id="EKR53763.1"/>
    </source>
</evidence>
<dbReference type="AlphaFoldDB" id="A0A0E2DDM9"/>
<dbReference type="Proteomes" id="UP000001340">
    <property type="component" value="Unassembled WGS sequence"/>
</dbReference>
<comment type="caution">
    <text evidence="1">The sequence shown here is derived from an EMBL/GenBank/DDBJ whole genome shotgun (WGS) entry which is preliminary data.</text>
</comment>